<keyword evidence="1" id="KW-0175">Coiled coil</keyword>
<accession>D5BSP8</accession>
<feature type="domain" description="Cadherin" evidence="3">
    <location>
        <begin position="2205"/>
        <end position="2367"/>
    </location>
</feature>
<reference evidence="4 5" key="1">
    <citation type="journal article" date="2010" name="J. Bacteriol.">
        <title>Complete genome sequence of "Candidatus Puniceispirillum marinum" IMCC1322, a representative of the SAR116 clade in the Alphaproteobacteria.</title>
        <authorList>
            <person name="Oh H.M."/>
            <person name="Kwon K.K."/>
            <person name="Kang I."/>
            <person name="Kang S.G."/>
            <person name="Lee J.H."/>
            <person name="Kim S.J."/>
            <person name="Cho J.C."/>
        </authorList>
    </citation>
    <scope>NUCLEOTIDE SEQUENCE [LARGE SCALE GENOMIC DNA]</scope>
    <source>
        <strain evidence="4 5">IMCC1322</strain>
    </source>
</reference>
<dbReference type="RefSeq" id="WP_013045924.1">
    <property type="nucleotide sequence ID" value="NC_014010.1"/>
</dbReference>
<protein>
    <recommendedName>
        <fullName evidence="3">Cadherin domain-containing protein</fullName>
    </recommendedName>
</protein>
<dbReference type="Gene3D" id="2.60.40.10">
    <property type="entry name" value="Immunoglobulins"/>
    <property type="match status" value="2"/>
</dbReference>
<dbReference type="GO" id="GO:0005509">
    <property type="term" value="F:calcium ion binding"/>
    <property type="evidence" value="ECO:0007669"/>
    <property type="project" value="InterPro"/>
</dbReference>
<gene>
    <name evidence="4" type="ordered locus">SAR116_1052</name>
</gene>
<organism evidence="4 5">
    <name type="scientific">Puniceispirillum marinum (strain IMCC1322)</name>
    <dbReference type="NCBI Taxonomy" id="488538"/>
    <lineage>
        <taxon>Bacteria</taxon>
        <taxon>Pseudomonadati</taxon>
        <taxon>Pseudomonadota</taxon>
        <taxon>Alphaproteobacteria</taxon>
        <taxon>Candidatus Puniceispirillales</taxon>
        <taxon>Candidatus Puniceispirillaceae</taxon>
        <taxon>Candidatus Puniceispirillum</taxon>
    </lineage>
</organism>
<evidence type="ECO:0000256" key="1">
    <source>
        <dbReference type="SAM" id="Coils"/>
    </source>
</evidence>
<evidence type="ECO:0000259" key="3">
    <source>
        <dbReference type="PROSITE" id="PS50268"/>
    </source>
</evidence>
<dbReference type="Gene3D" id="2.60.40.60">
    <property type="entry name" value="Cadherins"/>
    <property type="match status" value="1"/>
</dbReference>
<dbReference type="STRING" id="488538.SAR116_1052"/>
<dbReference type="PROSITE" id="PS50268">
    <property type="entry name" value="CADHERIN_2"/>
    <property type="match status" value="2"/>
</dbReference>
<dbReference type="Pfam" id="PF07495">
    <property type="entry name" value="Y_Y_Y"/>
    <property type="match status" value="2"/>
</dbReference>
<dbReference type="KEGG" id="apb:SAR116_1052"/>
<dbReference type="eggNOG" id="COG2373">
    <property type="taxonomic scope" value="Bacteria"/>
</dbReference>
<dbReference type="InterPro" id="IPR013783">
    <property type="entry name" value="Ig-like_fold"/>
</dbReference>
<dbReference type="InterPro" id="IPR002126">
    <property type="entry name" value="Cadherin-like_dom"/>
</dbReference>
<dbReference type="NCBIfam" id="TIGR01965">
    <property type="entry name" value="VCBS_repeat"/>
    <property type="match status" value="1"/>
</dbReference>
<feature type="region of interest" description="Disordered" evidence="2">
    <location>
        <begin position="76"/>
        <end position="98"/>
    </location>
</feature>
<dbReference type="Pfam" id="PF17803">
    <property type="entry name" value="Cadherin_4"/>
    <property type="match status" value="2"/>
</dbReference>
<dbReference type="InterPro" id="IPR010221">
    <property type="entry name" value="VCBS_dom"/>
</dbReference>
<dbReference type="EMBL" id="CP001751">
    <property type="protein sequence ID" value="ADE39295.1"/>
    <property type="molecule type" value="Genomic_DNA"/>
</dbReference>
<dbReference type="GO" id="GO:0007156">
    <property type="term" value="P:homophilic cell adhesion via plasma membrane adhesion molecules"/>
    <property type="evidence" value="ECO:0007669"/>
    <property type="project" value="InterPro"/>
</dbReference>
<dbReference type="GO" id="GO:0016020">
    <property type="term" value="C:membrane"/>
    <property type="evidence" value="ECO:0007669"/>
    <property type="project" value="InterPro"/>
</dbReference>
<feature type="region of interest" description="Disordered" evidence="2">
    <location>
        <begin position="710"/>
        <end position="739"/>
    </location>
</feature>
<dbReference type="InterPro" id="IPR011123">
    <property type="entry name" value="Y_Y_Y"/>
</dbReference>
<dbReference type="SMART" id="SM00112">
    <property type="entry name" value="CA"/>
    <property type="match status" value="2"/>
</dbReference>
<dbReference type="HOGENOM" id="CLU_227060_0_0_5"/>
<dbReference type="CDD" id="cd11304">
    <property type="entry name" value="Cadherin_repeat"/>
    <property type="match status" value="1"/>
</dbReference>
<feature type="coiled-coil region" evidence="1">
    <location>
        <begin position="240"/>
        <end position="285"/>
    </location>
</feature>
<keyword evidence="5" id="KW-1185">Reference proteome</keyword>
<evidence type="ECO:0000313" key="4">
    <source>
        <dbReference type="EMBL" id="ADE39295.1"/>
    </source>
</evidence>
<proteinExistence type="predicted"/>
<dbReference type="Proteomes" id="UP000007460">
    <property type="component" value="Chromosome"/>
</dbReference>
<feature type="domain" description="Cadherin" evidence="3">
    <location>
        <begin position="415"/>
        <end position="512"/>
    </location>
</feature>
<dbReference type="OrthoDB" id="5593939at2"/>
<dbReference type="InterPro" id="IPR040853">
    <property type="entry name" value="RapA2_cadherin-like"/>
</dbReference>
<evidence type="ECO:0000256" key="2">
    <source>
        <dbReference type="SAM" id="MobiDB-lite"/>
    </source>
</evidence>
<evidence type="ECO:0000313" key="5">
    <source>
        <dbReference type="Proteomes" id="UP000007460"/>
    </source>
</evidence>
<name>D5BSP8_PUNMI</name>
<feature type="compositionally biased region" description="Low complexity" evidence="2">
    <location>
        <begin position="84"/>
        <end position="98"/>
    </location>
</feature>
<sequence length="2751" mass="299051">MPDDYRLNNVDKNNADMRRHDAASLSVISRALLSGSSLSAVSASTSYPLASRVAPSLSPGFWPLVLMLAACGGGGGGGGGGPATSGTPSTPAAPAAPAAPAMVQKSGFVHNKPFSGGVAWLDVNNNQRIDEDDYRIPGQTNEQGRYSGQVPAEHQNKAVMVDTRNTKYAGQLPDTLLSVPNANIVSPITHGLARKSINREDLPEQYNPLQQNIYEETNDPIRKAVRKAVEKILPRISSQIKQNEDNIARNQNDIQQNAQEIDRLRAELKAALTALKQEVARQVEAIEYDPVVAVTNNANLDEGTLAGDTNIGVSFSVTDADSGESGYRTPRVAISGDNRFKLTGDLASGYQIVANARATFTSGETIDLRITVIDGNTSNRITKDVSFTVGDIEYPPTLTVSQARPQAALNETIGNARTPSEINLNIDVRADDADGNLQPIVIERQVGNRFVRDTRFEVKNNKLYVKAGQQFDYEHADNPNGVITLRITASDPTRSVSKTVTVHITNQNDPTTGTVSVSGLTNGNVEIGGEGVTAQTDGLTDPDDSSLDFDYKWQKRQADGQWQYVPNATSANFTPSEEGTYRLEVTAVDDDVFNATSAPFYSATFTVTTPPQDRPTTGTVSVSNLARSNVAGSNVETGTAVTAQTDGLTDPDDDELDFDYKWQKQVNGQWQYVPNETSVRFTPSEEGTYRLEVTARDSVFNATSAPFHSDPFTVTTPPQDRPTTGTVSVSSSNLAGSNVDTGTAVTAVTNLTDPDDSSLDFDYKWQKRQADGQWQYVPNATSANFTPSEAGTYRLEVTARDSVFNATSAPFYSATFTVTTPPQDRPTTGTVSVSGLTNGNVEIGGEGVTAQTDGLTDPDDSSLDFDYKWQKQQVNGQWQYVPNATSANFTPSEAGTYRLEVTARDSVFSATSAPFHSDPFTVTTPPLQVPTLNTIANPRPIVDTSETDNFADVTGTFTSPDSGTKTYSVANEVRLTGAERTSNPTFTHKVTMPLATLWFHETSGAYKITYDAAAINSAAPTDYNYYFIVTVTVAGQTSTPKTLQVQITAVNDLPDANDDSNAVNEGTSISGNVISNDSDAETARSALRITHIWTGNGTGGTAGTIGNSLQGQYGTLTLNDKGAYSYQANDDIDFARLIPLVYDHFTYRVSDGTGGTATARLSIEVNDAPTQPQPQPQEAVEIAFTAHSTLMAGTVQHGTDTGIRFTVSGGASPFNITSDYRYTFAVQHIEGNLYKVVTSQTNAFSDGDTIRLTVRVTRSSDNTRIEKNLTFVVGDPRDGSVDTGPQTLLGQASIADTFKVDNYVSPKTGADKIVGFEIRHDKIRIGDPARDTRFNSAVPEHYNIWVRVEGNDTLIYNSLENALAGGGRQGVFAILQGVQLTAENLKPGANYAFTEGRVTPTFVHDGVTNAGRDTLTGTDGVRETYIIDATPGTLEQADIITGFKRQGHESGFNTYEKIIFRSADGSALPADTIISYEYDGRAHKVTVYLGAHVGSNNILLVFDNIFGDDFRHKNIFAPQPNVTFQEATRTNALDNIDQPTALTDPPNGEGSFDDVTGIFTSTVAGNKIFSIYASANNQVDRYPEAVTDLEFTHKVTMPLATLWFHETSGAYKITYDAAAINSAAPTDYNYYFIVTVTVAGQTSTPKTLQVQITAVNDLPDANDDSNAVNEGTSISGNVISNDSDAETARSALRITHIWTGDGTATTGLLPNADGQFIVRTVHGTLTLNNDGSYGYVARTVSSTVTDVFTYRVIDGDGGTNTATLTITVNDVPEEPSSSLQANPNNHRMDEGVVSEAKRLAIIELPISSNRSVEILSVDGLRYLDYPVLQSLFEIRNGNELWLKKDAELEYDRLRPQPQSQGDDSTVADSYEIVLRHQINDESSTDITFTLNVDNVLEDPVININGNQLVLPTTTEAAQNFYTGIRLEIYDPDNIRSIHDNIEKFGVKVELSDDRFGIAPFSINRPTGFNFNGEPPKQSYSLFLKQGNTITSYDPITLIIKATDKSDTVIQEEIEFQVAKVKSSVQGNEVTSFTLVDFTAGTRMTNSDLTVTAVIISRLPTNNARLLLNNSDVTKGQVIAINDLPSLTYQPTASYDFGFKFRYNDYYNDSLLSAEYTMRINVVVEQSTPDIGDPPVGQEMPVGQEILSVFGVENNRAYTGETLTAPLKSAGSSTNPTQRTYGWEQKVNNVWQDVPNATSVRFTPTEAGTYRLRVTETASGSSSRYFSGEFTVDTALQSDLTLGFSDPDATQKEIQETHGNASGKGTGFYLTSSVSNLFTALRGTEYVGYVMTIESRQADGSFAIDTRFSVRSNGKLSVKANKSLDFESEHNPNGLIELRITVRDREGNTAKLHVPIQLTDVANEIPFGSLELMTGTGRSSVPVDTDLLLPSGVEYSINEENFKDPEGVELTFTYKWMTWSRDPRGTVTLGTPVTSTSFTPPRAGSYKLELDVSDGTNVLRMEKVFFFYRDDDIILDNTAVVLGENMTYSTAAVATITPSFAPAFFLYKINDDLVSDLIRDRSEIKFEVRNQHELWVKPDATFDFEKHVTYEEGSTRPSQAVIKVVLRDSSAMNPSADKIFYLNVNDVPENPIVTLRQNDSATFNFTPGSREYLKNIAIYDPDDLKGEGEPTDLRYELSDDTRFELVKYEPSYLNKIVPGHLEGVHYRLKVKSDAQLNPGETITLIITVYEGEGTAINGQLTLTINISAASGQSTSGQSGGSGRAMTEVVQPDDDFVPDAGTEEIGTVQNDFL</sequence>